<dbReference type="Pfam" id="PF00586">
    <property type="entry name" value="AIRS"/>
    <property type="match status" value="1"/>
</dbReference>
<feature type="domain" description="PurM-like C-terminal" evidence="3">
    <location>
        <begin position="171"/>
        <end position="319"/>
    </location>
</feature>
<dbReference type="Pfam" id="PF02769">
    <property type="entry name" value="AIRS_C"/>
    <property type="match status" value="1"/>
</dbReference>
<dbReference type="OrthoDB" id="31494at2157"/>
<dbReference type="SUPFAM" id="SSF56042">
    <property type="entry name" value="PurM C-terminal domain-like"/>
    <property type="match status" value="1"/>
</dbReference>
<dbReference type="Gene3D" id="3.90.650.10">
    <property type="entry name" value="PurM-like C-terminal domain"/>
    <property type="match status" value="1"/>
</dbReference>
<evidence type="ECO:0000259" key="3">
    <source>
        <dbReference type="Pfam" id="PF02769"/>
    </source>
</evidence>
<dbReference type="EMBL" id="LMVN01000010">
    <property type="protein sequence ID" value="PAV07700.1"/>
    <property type="molecule type" value="Genomic_DNA"/>
</dbReference>
<evidence type="ECO:0000313" key="6">
    <source>
        <dbReference type="Proteomes" id="UP000217528"/>
    </source>
</evidence>
<reference evidence="4 6" key="2">
    <citation type="journal article" date="2017" name="BMC Genomics">
        <title>Genomic analysis of methanogenic archaea reveals a shift towards energy conservation.</title>
        <authorList>
            <person name="Gilmore S.P."/>
            <person name="Henske J.K."/>
            <person name="Sexton J.A."/>
            <person name="Solomon K.V."/>
            <person name="Seppala S."/>
            <person name="Yoo J.I."/>
            <person name="Huyett L.M."/>
            <person name="Pressman A."/>
            <person name="Cogan J.Z."/>
            <person name="Kivenson V."/>
            <person name="Peng X."/>
            <person name="Tan Y."/>
            <person name="Valentine D.L."/>
            <person name="O'Malley M.A."/>
        </authorList>
    </citation>
    <scope>NUCLEOTIDE SEQUENCE [LARGE SCALE GENOMIC DNA]</scope>
    <source>
        <strain evidence="4 6">1R-7</strain>
    </source>
</reference>
<dbReference type="SUPFAM" id="SSF55326">
    <property type="entry name" value="PurM N-terminal domain-like"/>
    <property type="match status" value="1"/>
</dbReference>
<dbReference type="InterPro" id="IPR010918">
    <property type="entry name" value="PurM-like_C_dom"/>
</dbReference>
<evidence type="ECO:0000313" key="4">
    <source>
        <dbReference type="EMBL" id="PAV07700.1"/>
    </source>
</evidence>
<reference evidence="5 7" key="1">
    <citation type="submission" date="2016-04" db="EMBL/GenBank/DDBJ databases">
        <title>Genome sequence of Methanosphaera cuniculi DSM 4103.</title>
        <authorList>
            <person name="Poehlein A."/>
            <person name="Seedorf H."/>
            <person name="Daniel R."/>
        </authorList>
    </citation>
    <scope>NUCLEOTIDE SEQUENCE [LARGE SCALE GENOMIC DNA]</scope>
    <source>
        <strain evidence="5 7">DSM 4103</strain>
    </source>
</reference>
<dbReference type="InterPro" id="IPR011854">
    <property type="entry name" value="HypE"/>
</dbReference>
<dbReference type="PANTHER" id="PTHR30303">
    <property type="entry name" value="HYDROGENASE ISOENZYMES FORMATION PROTEIN HYPE"/>
    <property type="match status" value="1"/>
</dbReference>
<comment type="caution">
    <text evidence="4">The sequence shown here is derived from an EMBL/GenBank/DDBJ whole genome shotgun (WGS) entry which is preliminary data.</text>
</comment>
<proteinExistence type="inferred from homology"/>
<dbReference type="RefSeq" id="WP_095608398.1">
    <property type="nucleotide sequence ID" value="NZ_LMVN01000010.1"/>
</dbReference>
<dbReference type="AlphaFoldDB" id="A0A2A2HEF3"/>
<dbReference type="InterPro" id="IPR036676">
    <property type="entry name" value="PurM-like_C_sf"/>
</dbReference>
<dbReference type="Gene3D" id="3.30.1330.10">
    <property type="entry name" value="PurM-like, N-terminal domain"/>
    <property type="match status" value="1"/>
</dbReference>
<dbReference type="CDD" id="cd02197">
    <property type="entry name" value="HypE"/>
    <property type="match status" value="1"/>
</dbReference>
<protein>
    <submittedName>
        <fullName evidence="4">Hydrogenase expression/formation protein HypE</fullName>
    </submittedName>
    <submittedName>
        <fullName evidence="5">Hydrogenase isoenzymes formation protein HypE</fullName>
    </submittedName>
</protein>
<gene>
    <name evidence="5" type="primary">hypE</name>
    <name evidence="4" type="ORF">ASJ82_00810</name>
    <name evidence="5" type="ORF">MSCUN_08710</name>
</gene>
<evidence type="ECO:0000256" key="1">
    <source>
        <dbReference type="ARBA" id="ARBA00006243"/>
    </source>
</evidence>
<evidence type="ECO:0000313" key="7">
    <source>
        <dbReference type="Proteomes" id="UP000246004"/>
    </source>
</evidence>
<dbReference type="GO" id="GO:0051604">
    <property type="term" value="P:protein maturation"/>
    <property type="evidence" value="ECO:0007669"/>
    <property type="project" value="TreeGrafter"/>
</dbReference>
<sequence length="342" mass="36424">MAYNDDKINMVHGAGGEVMQQMISEIVLSNVSKTSVNGGIGLESLDDSATIPFDDEHVVVTTIDAHTIQPLFFPGGDIGRISAAGTLNDISVMGVKPLSLSNAMVISEGFPREDLDQIMKSMDETCQEVGAAIITGDTKVIDSDKLDSMIITTAGIGIGRKDEIVRDSGLEVGDKIIITGSVGDHGMAIMSKREGFGYETELKSDVAPVWPMVEAAKKVGKITAMKDPTRGGIANALNEMANKANVGMRLYEEFIPVKPEVEAVSDMLGIDPFEVANEGKVVMGVTADTAEDVLDAIQKTKYGKDAQIIGEVTEGKRVIMETLIGGERLIEPPIADPVPRVC</sequence>
<keyword evidence="6" id="KW-1185">Reference proteome</keyword>
<dbReference type="PANTHER" id="PTHR30303:SF0">
    <property type="entry name" value="CARBAMOYL DEHYDRATASE HYPE"/>
    <property type="match status" value="1"/>
</dbReference>
<dbReference type="InterPro" id="IPR036921">
    <property type="entry name" value="PurM-like_N_sf"/>
</dbReference>
<dbReference type="NCBIfam" id="TIGR02124">
    <property type="entry name" value="hypE"/>
    <property type="match status" value="1"/>
</dbReference>
<feature type="domain" description="PurM-like N-terminal" evidence="2">
    <location>
        <begin position="46"/>
        <end position="158"/>
    </location>
</feature>
<dbReference type="Proteomes" id="UP000246004">
    <property type="component" value="Unassembled WGS sequence"/>
</dbReference>
<dbReference type="PIRSF" id="PIRSF005644">
    <property type="entry name" value="Hdrgns_mtr_HypE"/>
    <property type="match status" value="1"/>
</dbReference>
<name>A0A2A2HEF3_9EURY</name>
<dbReference type="Proteomes" id="UP000217528">
    <property type="component" value="Unassembled WGS sequence"/>
</dbReference>
<comment type="similarity">
    <text evidence="1">Belongs to the HypE family.</text>
</comment>
<organism evidence="4 6">
    <name type="scientific">Methanosphaera cuniculi</name>
    <dbReference type="NCBI Taxonomy" id="1077256"/>
    <lineage>
        <taxon>Archaea</taxon>
        <taxon>Methanobacteriati</taxon>
        <taxon>Methanobacteriota</taxon>
        <taxon>Methanomada group</taxon>
        <taxon>Methanobacteria</taxon>
        <taxon>Methanobacteriales</taxon>
        <taxon>Methanobacteriaceae</taxon>
        <taxon>Methanosphaera</taxon>
    </lineage>
</organism>
<evidence type="ECO:0000259" key="2">
    <source>
        <dbReference type="Pfam" id="PF00586"/>
    </source>
</evidence>
<dbReference type="InterPro" id="IPR016188">
    <property type="entry name" value="PurM-like_N"/>
</dbReference>
<dbReference type="EMBL" id="LWMS01000021">
    <property type="protein sequence ID" value="PWL08250.1"/>
    <property type="molecule type" value="Genomic_DNA"/>
</dbReference>
<evidence type="ECO:0000313" key="5">
    <source>
        <dbReference type="EMBL" id="PWL08250.1"/>
    </source>
</evidence>
<accession>A0A2A2HEF3</accession>